<evidence type="ECO:0000313" key="12">
    <source>
        <dbReference type="Proteomes" id="UP000613840"/>
    </source>
</evidence>
<gene>
    <name evidence="11" type="ORF">GCM10011575_22900</name>
</gene>
<comment type="pathway">
    <text evidence="1">Carbohydrate acid metabolism.</text>
</comment>
<name>A0A917S846_9ACTN</name>
<evidence type="ECO:0000256" key="5">
    <source>
        <dbReference type="ARBA" id="ARBA00022741"/>
    </source>
</evidence>
<dbReference type="SUPFAM" id="SSF52540">
    <property type="entry name" value="P-loop containing nucleoside triphosphate hydrolases"/>
    <property type="match status" value="1"/>
</dbReference>
<evidence type="ECO:0000256" key="1">
    <source>
        <dbReference type="ARBA" id="ARBA00004761"/>
    </source>
</evidence>
<dbReference type="PANTHER" id="PTHR43442">
    <property type="entry name" value="GLUCONOKINASE-RELATED"/>
    <property type="match status" value="1"/>
</dbReference>
<evidence type="ECO:0000256" key="6">
    <source>
        <dbReference type="ARBA" id="ARBA00022777"/>
    </source>
</evidence>
<dbReference type="NCBIfam" id="TIGR01313">
    <property type="entry name" value="therm_gnt_kin"/>
    <property type="match status" value="1"/>
</dbReference>
<evidence type="ECO:0000256" key="8">
    <source>
        <dbReference type="ARBA" id="ARBA00023064"/>
    </source>
</evidence>
<dbReference type="InterPro" id="IPR006001">
    <property type="entry name" value="Therm_gnt_kin"/>
</dbReference>
<dbReference type="RefSeq" id="WP_229669980.1">
    <property type="nucleotide sequence ID" value="NZ_BMMZ01000005.1"/>
</dbReference>
<evidence type="ECO:0000256" key="2">
    <source>
        <dbReference type="ARBA" id="ARBA00008420"/>
    </source>
</evidence>
<dbReference type="GO" id="GO:0019521">
    <property type="term" value="P:D-gluconate metabolic process"/>
    <property type="evidence" value="ECO:0007669"/>
    <property type="project" value="UniProtKB-KW"/>
</dbReference>
<keyword evidence="5 10" id="KW-0547">Nucleotide-binding</keyword>
<dbReference type="Pfam" id="PF13671">
    <property type="entry name" value="AAA_33"/>
    <property type="match status" value="1"/>
</dbReference>
<comment type="catalytic activity">
    <reaction evidence="9 10">
        <text>D-gluconate + ATP = 6-phospho-D-gluconate + ADP + H(+)</text>
        <dbReference type="Rhea" id="RHEA:19433"/>
        <dbReference type="ChEBI" id="CHEBI:15378"/>
        <dbReference type="ChEBI" id="CHEBI:18391"/>
        <dbReference type="ChEBI" id="CHEBI:30616"/>
        <dbReference type="ChEBI" id="CHEBI:58759"/>
        <dbReference type="ChEBI" id="CHEBI:456216"/>
        <dbReference type="EC" id="2.7.1.12"/>
    </reaction>
</comment>
<dbReference type="Gene3D" id="3.40.50.300">
    <property type="entry name" value="P-loop containing nucleotide triphosphate hydrolases"/>
    <property type="match status" value="1"/>
</dbReference>
<comment type="similarity">
    <text evidence="2 10">Belongs to the gluconokinase GntK/GntV family.</text>
</comment>
<reference evidence="11" key="2">
    <citation type="submission" date="2020-09" db="EMBL/GenBank/DDBJ databases">
        <authorList>
            <person name="Sun Q."/>
            <person name="Zhou Y."/>
        </authorList>
    </citation>
    <scope>NUCLEOTIDE SEQUENCE</scope>
    <source>
        <strain evidence="11">CGMCC 4.7306</strain>
    </source>
</reference>
<dbReference type="PANTHER" id="PTHR43442:SF3">
    <property type="entry name" value="GLUCONOKINASE-RELATED"/>
    <property type="match status" value="1"/>
</dbReference>
<keyword evidence="8" id="KW-0311">Gluconate utilization</keyword>
<dbReference type="FunFam" id="3.40.50.300:FF:000522">
    <property type="entry name" value="Gluconokinase"/>
    <property type="match status" value="1"/>
</dbReference>
<dbReference type="GO" id="GO:0046316">
    <property type="term" value="F:gluconokinase activity"/>
    <property type="evidence" value="ECO:0007669"/>
    <property type="project" value="UniProtKB-EC"/>
</dbReference>
<organism evidence="11 12">
    <name type="scientific">Microlunatus endophyticus</name>
    <dbReference type="NCBI Taxonomy" id="1716077"/>
    <lineage>
        <taxon>Bacteria</taxon>
        <taxon>Bacillati</taxon>
        <taxon>Actinomycetota</taxon>
        <taxon>Actinomycetes</taxon>
        <taxon>Propionibacteriales</taxon>
        <taxon>Propionibacteriaceae</taxon>
        <taxon>Microlunatus</taxon>
    </lineage>
</organism>
<dbReference type="Proteomes" id="UP000613840">
    <property type="component" value="Unassembled WGS sequence"/>
</dbReference>
<evidence type="ECO:0000256" key="10">
    <source>
        <dbReference type="RuleBase" id="RU363066"/>
    </source>
</evidence>
<reference evidence="11" key="1">
    <citation type="journal article" date="2014" name="Int. J. Syst. Evol. Microbiol.">
        <title>Complete genome sequence of Corynebacterium casei LMG S-19264T (=DSM 44701T), isolated from a smear-ripened cheese.</title>
        <authorList>
            <consortium name="US DOE Joint Genome Institute (JGI-PGF)"/>
            <person name="Walter F."/>
            <person name="Albersmeier A."/>
            <person name="Kalinowski J."/>
            <person name="Ruckert C."/>
        </authorList>
    </citation>
    <scope>NUCLEOTIDE SEQUENCE</scope>
    <source>
        <strain evidence="11">CGMCC 4.7306</strain>
    </source>
</reference>
<dbReference type="AlphaFoldDB" id="A0A917S846"/>
<keyword evidence="6 10" id="KW-0418">Kinase</keyword>
<dbReference type="GO" id="GO:0005737">
    <property type="term" value="C:cytoplasm"/>
    <property type="evidence" value="ECO:0007669"/>
    <property type="project" value="TreeGrafter"/>
</dbReference>
<comment type="caution">
    <text evidence="11">The sequence shown here is derived from an EMBL/GenBank/DDBJ whole genome shotgun (WGS) entry which is preliminary data.</text>
</comment>
<evidence type="ECO:0000256" key="7">
    <source>
        <dbReference type="ARBA" id="ARBA00022840"/>
    </source>
</evidence>
<evidence type="ECO:0000256" key="9">
    <source>
        <dbReference type="ARBA" id="ARBA00048090"/>
    </source>
</evidence>
<evidence type="ECO:0000313" key="11">
    <source>
        <dbReference type="EMBL" id="GGL63931.1"/>
    </source>
</evidence>
<dbReference type="EMBL" id="BMMZ01000005">
    <property type="protein sequence ID" value="GGL63931.1"/>
    <property type="molecule type" value="Genomic_DNA"/>
</dbReference>
<keyword evidence="4 10" id="KW-0808">Transferase</keyword>
<evidence type="ECO:0000256" key="3">
    <source>
        <dbReference type="ARBA" id="ARBA00012054"/>
    </source>
</evidence>
<protein>
    <recommendedName>
        <fullName evidence="3 10">Gluconokinase</fullName>
        <ecNumber evidence="3 10">2.7.1.12</ecNumber>
    </recommendedName>
</protein>
<proteinExistence type="inferred from homology"/>
<dbReference type="InterPro" id="IPR027417">
    <property type="entry name" value="P-loop_NTPase"/>
</dbReference>
<dbReference type="CDD" id="cd02021">
    <property type="entry name" value="GntK"/>
    <property type="match status" value="1"/>
</dbReference>
<dbReference type="EC" id="2.7.1.12" evidence="3 10"/>
<keyword evidence="12" id="KW-1185">Reference proteome</keyword>
<accession>A0A917S846</accession>
<sequence length="172" mass="18522">MTTAPLPDKTAVVVMGVSGSGKTTIAGILSRRLGWPEAEADDFHPAANVAKMHAGTPLTDADRLPWLEALRDWIDAAPGSVILTCSALRRSYRDVLRQAHARVVFVHLDGDHEVIRKRITGRRGHFMPASLLDSQFATLEALQPGEDGCVVDVGGRPDVIADQAMHELQLGG</sequence>
<evidence type="ECO:0000256" key="4">
    <source>
        <dbReference type="ARBA" id="ARBA00022679"/>
    </source>
</evidence>
<dbReference type="GO" id="GO:0005524">
    <property type="term" value="F:ATP binding"/>
    <property type="evidence" value="ECO:0007669"/>
    <property type="project" value="UniProtKB-KW"/>
</dbReference>
<keyword evidence="7 10" id="KW-0067">ATP-binding</keyword>